<keyword evidence="1" id="KW-0677">Repeat</keyword>
<protein>
    <recommendedName>
        <fullName evidence="7">Ankyrin repeat protein</fullName>
    </recommendedName>
</protein>
<dbReference type="Proteomes" id="UP001172102">
    <property type="component" value="Unassembled WGS sequence"/>
</dbReference>
<keyword evidence="2" id="KW-0040">ANK repeat</keyword>
<gene>
    <name evidence="5" type="ORF">B0H67DRAFT_102434</name>
</gene>
<evidence type="ECO:0000256" key="2">
    <source>
        <dbReference type="PROSITE-ProRule" id="PRU00023"/>
    </source>
</evidence>
<dbReference type="PROSITE" id="PS50088">
    <property type="entry name" value="ANK_REPEAT"/>
    <property type="match status" value="3"/>
</dbReference>
<dbReference type="InterPro" id="IPR056884">
    <property type="entry name" value="NPHP3-like_N"/>
</dbReference>
<evidence type="ECO:0000259" key="3">
    <source>
        <dbReference type="Pfam" id="PF22939"/>
    </source>
</evidence>
<dbReference type="Pfam" id="PF24883">
    <property type="entry name" value="NPHP3_N"/>
    <property type="match status" value="1"/>
</dbReference>
<name>A0AA40E6J6_9PEZI</name>
<feature type="domain" description="Nephrocystin 3-like N-terminal" evidence="4">
    <location>
        <begin position="335"/>
        <end position="500"/>
    </location>
</feature>
<dbReference type="Gene3D" id="3.40.50.300">
    <property type="entry name" value="P-loop containing nucleotide triphosphate hydrolases"/>
    <property type="match status" value="1"/>
</dbReference>
<proteinExistence type="predicted"/>
<sequence length="1124" mass="126204">MVSQSTLTFRLRGCPATVDEVALCDALAQAFGDIDPDDIHLQSLARAVDPWETPSTKTATLRFAKLPSVVQAQISRGEWKIEGSGLNNALILDSHFLGLTPLNDVGVHKHKYDCIAISGLSSHPFGSWQSKNSSERSWMWIRDNLPKAFPEIRTVLFGVPSRGMETQALMTMVNGRPNQDLVRDLTAGSEYLHRLDDRFFEVARCGRMELFWAYETKTSPTVAKQADGSFARTGPEEILVTPESATRGLYGTNSTSIFAINENHSDMVKFGEGDANCHIVLGKLKETCAAYEETSYSPEAAEDASLAGRKRDVLKTLFTLSYRERKDRNPDRIPGTCEWFATHHFFQQWQESKSSTMLWVSADPGCGKSVLAKHLVDSVLPATKARTTCYFFFKDVEDQRSATSALSCILHQLFEQREILLSAKVVERFEMYGERLTNSFGELWDLLLAISRDTKAGEIVCILDAFDECEDTAQSELAKALCKFFGSGNNSNLKFLITSRPLGKIRRAFQPLYIPGVPVIRLKGESDIEAEKITNEIDVYIRTRVRNIQELFQLKPDEAELLLKKLLRVPNRTYLWVHLTLDLIETSINIDKVGIEKATSVLPQTVDEAYDRILAKSCDSQESKRLLSIVVAATRPLTLAEMALALTIREEHVSYGDLDLKSEGRFREYVRDLCGLFVTVVASKIYLLHQTAKEFLVQDGPVVAEEDVNSQLKWKWSLRLEECHHILWQISTWYLLFTEFEINPLDDNTEELSQYLYDHLFLGYSAKNWAAHFRLSSINGDDTVKNSLLAICDAKSGRCRTWFRIYWASAHGGVPQGFTTLMIASYFGIGLLVGHLMKGDGVELCSTDGTYRRSALSWASENGFDDVVKLLLRRPRVRFKDMVKLSFPERLNINTRDKYGRTPLSYAALNGHVAIAKLLIKARARADSEDDIGGTPISYAIFSGEEAVISLLQKRGSMASSADNIMRKLLLSAAKKGDDVVVKRLLGTDKTDADVMDEKGRTPLSLAAEKGHTAVLQLLLDTGKVDIEAKDTHGRTPLLWAAGQGHTAMVQLLLDTGKVDIEAKDAIYGQTPLSWAAEKGGIRLWYSCYWILARLILRQRMLFTDRHHSRGLQKRGIQLLYSCY</sequence>
<dbReference type="EMBL" id="JAUKUA010000002">
    <property type="protein sequence ID" value="KAK0724323.1"/>
    <property type="molecule type" value="Genomic_DNA"/>
</dbReference>
<evidence type="ECO:0000313" key="6">
    <source>
        <dbReference type="Proteomes" id="UP001172102"/>
    </source>
</evidence>
<dbReference type="PANTHER" id="PTHR10039:SF14">
    <property type="entry name" value="NACHT DOMAIN-CONTAINING PROTEIN"/>
    <property type="match status" value="1"/>
</dbReference>
<feature type="repeat" description="ANK" evidence="2">
    <location>
        <begin position="899"/>
        <end position="931"/>
    </location>
</feature>
<dbReference type="InterPro" id="IPR002110">
    <property type="entry name" value="Ankyrin_rpt"/>
</dbReference>
<dbReference type="PROSITE" id="PS50297">
    <property type="entry name" value="ANK_REP_REGION"/>
    <property type="match status" value="3"/>
</dbReference>
<reference evidence="5" key="1">
    <citation type="submission" date="2023-06" db="EMBL/GenBank/DDBJ databases">
        <title>Genome-scale phylogeny and comparative genomics of the fungal order Sordariales.</title>
        <authorList>
            <consortium name="Lawrence Berkeley National Laboratory"/>
            <person name="Hensen N."/>
            <person name="Bonometti L."/>
            <person name="Westerberg I."/>
            <person name="Brannstrom I.O."/>
            <person name="Guillou S."/>
            <person name="Cros-Aarteil S."/>
            <person name="Calhoun S."/>
            <person name="Haridas S."/>
            <person name="Kuo A."/>
            <person name="Mondo S."/>
            <person name="Pangilinan J."/>
            <person name="Riley R."/>
            <person name="Labutti K."/>
            <person name="Andreopoulos B."/>
            <person name="Lipzen A."/>
            <person name="Chen C."/>
            <person name="Yanf M."/>
            <person name="Daum C."/>
            <person name="Ng V."/>
            <person name="Clum A."/>
            <person name="Steindorff A."/>
            <person name="Ohm R."/>
            <person name="Martin F."/>
            <person name="Silar P."/>
            <person name="Natvig D."/>
            <person name="Lalanne C."/>
            <person name="Gautier V."/>
            <person name="Ament-Velasquez S.L."/>
            <person name="Kruys A."/>
            <person name="Hutchinson M.I."/>
            <person name="Powell A.J."/>
            <person name="Barry K."/>
            <person name="Miller A.N."/>
            <person name="Grigoriev I.V."/>
            <person name="Debuchy R."/>
            <person name="Gladieux P."/>
            <person name="Thoren M.H."/>
            <person name="Johannesson H."/>
        </authorList>
    </citation>
    <scope>NUCLEOTIDE SEQUENCE</scope>
    <source>
        <strain evidence="5">SMH4607-1</strain>
    </source>
</reference>
<accession>A0AA40E6J6</accession>
<feature type="repeat" description="ANK" evidence="2">
    <location>
        <begin position="1033"/>
        <end position="1057"/>
    </location>
</feature>
<dbReference type="InterPro" id="IPR027417">
    <property type="entry name" value="P-loop_NTPase"/>
</dbReference>
<feature type="repeat" description="ANK" evidence="2">
    <location>
        <begin position="999"/>
        <end position="1023"/>
    </location>
</feature>
<evidence type="ECO:0000259" key="4">
    <source>
        <dbReference type="Pfam" id="PF24883"/>
    </source>
</evidence>
<feature type="domain" description="GPI inositol-deacylase winged helix" evidence="3">
    <location>
        <begin position="613"/>
        <end position="700"/>
    </location>
</feature>
<dbReference type="PANTHER" id="PTHR10039">
    <property type="entry name" value="AMELOGENIN"/>
    <property type="match status" value="1"/>
</dbReference>
<keyword evidence="6" id="KW-1185">Reference proteome</keyword>
<organism evidence="5 6">
    <name type="scientific">Lasiosphaeris hirsuta</name>
    <dbReference type="NCBI Taxonomy" id="260670"/>
    <lineage>
        <taxon>Eukaryota</taxon>
        <taxon>Fungi</taxon>
        <taxon>Dikarya</taxon>
        <taxon>Ascomycota</taxon>
        <taxon>Pezizomycotina</taxon>
        <taxon>Sordariomycetes</taxon>
        <taxon>Sordariomycetidae</taxon>
        <taxon>Sordariales</taxon>
        <taxon>Lasiosphaeriaceae</taxon>
        <taxon>Lasiosphaeris</taxon>
    </lineage>
</organism>
<comment type="caution">
    <text evidence="5">The sequence shown here is derived from an EMBL/GenBank/DDBJ whole genome shotgun (WGS) entry which is preliminary data.</text>
</comment>
<dbReference type="Pfam" id="PF22939">
    <property type="entry name" value="WHD_GPIID"/>
    <property type="match status" value="1"/>
</dbReference>
<dbReference type="Gene3D" id="1.25.40.20">
    <property type="entry name" value="Ankyrin repeat-containing domain"/>
    <property type="match status" value="2"/>
</dbReference>
<dbReference type="SUPFAM" id="SSF52540">
    <property type="entry name" value="P-loop containing nucleoside triphosphate hydrolases"/>
    <property type="match status" value="1"/>
</dbReference>
<dbReference type="AlphaFoldDB" id="A0AA40E6J6"/>
<evidence type="ECO:0000313" key="5">
    <source>
        <dbReference type="EMBL" id="KAK0724323.1"/>
    </source>
</evidence>
<evidence type="ECO:0000256" key="1">
    <source>
        <dbReference type="ARBA" id="ARBA00022737"/>
    </source>
</evidence>
<dbReference type="SMART" id="SM00248">
    <property type="entry name" value="ANK"/>
    <property type="match status" value="7"/>
</dbReference>
<dbReference type="InterPro" id="IPR054471">
    <property type="entry name" value="GPIID_WHD"/>
</dbReference>
<dbReference type="InterPro" id="IPR036770">
    <property type="entry name" value="Ankyrin_rpt-contain_sf"/>
</dbReference>
<evidence type="ECO:0008006" key="7">
    <source>
        <dbReference type="Google" id="ProtNLM"/>
    </source>
</evidence>
<dbReference type="SUPFAM" id="SSF48403">
    <property type="entry name" value="Ankyrin repeat"/>
    <property type="match status" value="1"/>
</dbReference>
<dbReference type="Pfam" id="PF12796">
    <property type="entry name" value="Ank_2"/>
    <property type="match status" value="2"/>
</dbReference>